<dbReference type="PANTHER" id="PTHR43179:SF12">
    <property type="entry name" value="GALACTOFURANOSYLTRANSFERASE GLFT2"/>
    <property type="match status" value="1"/>
</dbReference>
<reference evidence="6" key="1">
    <citation type="journal article" date="2021" name="Front. Microbiol.">
        <title>Comprehensive Comparative Genomics and Phenotyping of Methylobacterium Species.</title>
        <authorList>
            <person name="Alessa O."/>
            <person name="Ogura Y."/>
            <person name="Fujitani Y."/>
            <person name="Takami H."/>
            <person name="Hayashi T."/>
            <person name="Sahin N."/>
            <person name="Tani A."/>
        </authorList>
    </citation>
    <scope>NUCLEOTIDE SEQUENCE</scope>
    <source>
        <strain evidence="6">DSM 14458</strain>
    </source>
</reference>
<accession>A0ABQ4UWH2</accession>
<dbReference type="SUPFAM" id="SSF53448">
    <property type="entry name" value="Nucleotide-diphospho-sugar transferases"/>
    <property type="match status" value="1"/>
</dbReference>
<dbReference type="Pfam" id="PF00535">
    <property type="entry name" value="Glycos_transf_2"/>
    <property type="match status" value="1"/>
</dbReference>
<name>A0ABQ4UWH2_9HYPH</name>
<proteinExistence type="inferred from homology"/>
<evidence type="ECO:0000256" key="1">
    <source>
        <dbReference type="ARBA" id="ARBA00006739"/>
    </source>
</evidence>
<gene>
    <name evidence="6" type="primary">valG</name>
    <name evidence="6" type="ORF">BGCPKDLD_3167</name>
</gene>
<dbReference type="InterPro" id="IPR001173">
    <property type="entry name" value="Glyco_trans_2-like"/>
</dbReference>
<evidence type="ECO:0000256" key="2">
    <source>
        <dbReference type="ARBA" id="ARBA00022676"/>
    </source>
</evidence>
<dbReference type="InterPro" id="IPR027791">
    <property type="entry name" value="Galactosyl_T_C"/>
</dbReference>
<dbReference type="EMBL" id="BPRE01000009">
    <property type="protein sequence ID" value="GJE76572.1"/>
    <property type="molecule type" value="Genomic_DNA"/>
</dbReference>
<feature type="domain" description="Glycosyltransferase 2-like" evidence="4">
    <location>
        <begin position="60"/>
        <end position="117"/>
    </location>
</feature>
<evidence type="ECO:0000259" key="5">
    <source>
        <dbReference type="Pfam" id="PF02709"/>
    </source>
</evidence>
<evidence type="ECO:0000256" key="3">
    <source>
        <dbReference type="ARBA" id="ARBA00022679"/>
    </source>
</evidence>
<dbReference type="Gene3D" id="3.90.550.10">
    <property type="entry name" value="Spore Coat Polysaccharide Biosynthesis Protein SpsA, Chain A"/>
    <property type="match status" value="1"/>
</dbReference>
<evidence type="ECO:0000259" key="4">
    <source>
        <dbReference type="Pfam" id="PF00535"/>
    </source>
</evidence>
<protein>
    <submittedName>
        <fullName evidence="6">Validoxylamine A glucosyltransferase</fullName>
    </submittedName>
</protein>
<dbReference type="Proteomes" id="UP001055093">
    <property type="component" value="Unassembled WGS sequence"/>
</dbReference>
<comment type="similarity">
    <text evidence="1">Belongs to the glycosyltransferase 2 family.</text>
</comment>
<dbReference type="InterPro" id="IPR029044">
    <property type="entry name" value="Nucleotide-diphossugar_trans"/>
</dbReference>
<evidence type="ECO:0000313" key="7">
    <source>
        <dbReference type="Proteomes" id="UP001055093"/>
    </source>
</evidence>
<evidence type="ECO:0000313" key="6">
    <source>
        <dbReference type="EMBL" id="GJE76572.1"/>
    </source>
</evidence>
<reference evidence="6" key="2">
    <citation type="submission" date="2021-08" db="EMBL/GenBank/DDBJ databases">
        <authorList>
            <person name="Tani A."/>
            <person name="Ola A."/>
            <person name="Ogura Y."/>
            <person name="Katsura K."/>
            <person name="Hayashi T."/>
        </authorList>
    </citation>
    <scope>NUCLEOTIDE SEQUENCE</scope>
    <source>
        <strain evidence="6">DSM 14458</strain>
    </source>
</reference>
<organism evidence="6 7">
    <name type="scientific">Methylorubrum suomiense</name>
    <dbReference type="NCBI Taxonomy" id="144191"/>
    <lineage>
        <taxon>Bacteria</taxon>
        <taxon>Pseudomonadati</taxon>
        <taxon>Pseudomonadota</taxon>
        <taxon>Alphaproteobacteria</taxon>
        <taxon>Hyphomicrobiales</taxon>
        <taxon>Methylobacteriaceae</taxon>
        <taxon>Methylorubrum</taxon>
    </lineage>
</organism>
<dbReference type="RefSeq" id="WP_137827289.1">
    <property type="nucleotide sequence ID" value="NZ_BPRE01000009.1"/>
</dbReference>
<dbReference type="PANTHER" id="PTHR43179">
    <property type="entry name" value="RHAMNOSYLTRANSFERASE WBBL"/>
    <property type="match status" value="1"/>
</dbReference>
<comment type="caution">
    <text evidence="6">The sequence shown here is derived from an EMBL/GenBank/DDBJ whole genome shotgun (WGS) entry which is preliminary data.</text>
</comment>
<keyword evidence="2" id="KW-0328">Glycosyltransferase</keyword>
<sequence>MPVEASGVSVLTLVRGRTNRLRNLMRGLSRQSVRPRELVIAWMQPDPVRELPDPGCPVRHLVVPGEQLPLAAARNRAAEAATGDLLVFLDVDCIPSTGLVAAYAAAASETAGLFLGEVLYLPPDRPSADAADDRLDDATLDRQAHRHPARPAIPDNGIRYEPDAGQLWGLSFAIEADAWRSLGGMDEAFAGYGGEETDFAARLAGTGLPTFWIAGARAYHQHHPVHVPPLQHFASILANAERFRARHGRWCMGYWLGQFAEAGLIAWDESAPAIRLIRSPTSSELAASLRPDALFS</sequence>
<feature type="domain" description="Galactosyltransferase C-terminal" evidence="5">
    <location>
        <begin position="163"/>
        <end position="222"/>
    </location>
</feature>
<keyword evidence="3" id="KW-0808">Transferase</keyword>
<keyword evidence="7" id="KW-1185">Reference proteome</keyword>
<dbReference type="Pfam" id="PF02709">
    <property type="entry name" value="Glyco_transf_7C"/>
    <property type="match status" value="1"/>
</dbReference>